<dbReference type="PANTHER" id="PTHR13593">
    <property type="match status" value="1"/>
</dbReference>
<dbReference type="Pfam" id="PF26178">
    <property type="entry name" value="PI-PLC_cat"/>
    <property type="match status" value="1"/>
</dbReference>
<dbReference type="EMBL" id="VJZE01000013">
    <property type="protein sequence ID" value="MPY39148.1"/>
    <property type="molecule type" value="Genomic_DNA"/>
</dbReference>
<dbReference type="GO" id="GO:0008081">
    <property type="term" value="F:phosphoric diester hydrolase activity"/>
    <property type="evidence" value="ECO:0007669"/>
    <property type="project" value="InterPro"/>
</dbReference>
<dbReference type="Gene3D" id="3.20.20.190">
    <property type="entry name" value="Phosphatidylinositol (PI) phosphodiesterase"/>
    <property type="match status" value="1"/>
</dbReference>
<name>A0A5N8VYN1_9ACTN</name>
<accession>A0A5N8VYN1</accession>
<dbReference type="Gene3D" id="2.80.10.50">
    <property type="match status" value="1"/>
</dbReference>
<dbReference type="CDD" id="cd00161">
    <property type="entry name" value="beta-trefoil_Ricin-like"/>
    <property type="match status" value="1"/>
</dbReference>
<dbReference type="GO" id="GO:0006629">
    <property type="term" value="P:lipid metabolic process"/>
    <property type="evidence" value="ECO:0007669"/>
    <property type="project" value="InterPro"/>
</dbReference>
<feature type="chain" id="PRO_5024956896" evidence="1">
    <location>
        <begin position="43"/>
        <end position="466"/>
    </location>
</feature>
<dbReference type="Proteomes" id="UP000326979">
    <property type="component" value="Unassembled WGS sequence"/>
</dbReference>
<dbReference type="InterPro" id="IPR017946">
    <property type="entry name" value="PLC-like_Pdiesterase_TIM-brl"/>
</dbReference>
<proteinExistence type="predicted"/>
<keyword evidence="1" id="KW-0732">Signal</keyword>
<dbReference type="CDD" id="cd08588">
    <property type="entry name" value="PI-PLCc_At5g67130_like"/>
    <property type="match status" value="1"/>
</dbReference>
<dbReference type="Pfam" id="PF14200">
    <property type="entry name" value="RicinB_lectin_2"/>
    <property type="match status" value="1"/>
</dbReference>
<dbReference type="AlphaFoldDB" id="A0A5N8VYN1"/>
<dbReference type="SUPFAM" id="SSF51695">
    <property type="entry name" value="PLC-like phosphodiesterases"/>
    <property type="match status" value="1"/>
</dbReference>
<keyword evidence="4" id="KW-1185">Reference proteome</keyword>
<dbReference type="PROSITE" id="PS50231">
    <property type="entry name" value="RICIN_B_LECTIN"/>
    <property type="match status" value="1"/>
</dbReference>
<evidence type="ECO:0000313" key="3">
    <source>
        <dbReference type="EMBL" id="MPY39148.1"/>
    </source>
</evidence>
<dbReference type="SUPFAM" id="SSF50370">
    <property type="entry name" value="Ricin B-like lectins"/>
    <property type="match status" value="1"/>
</dbReference>
<dbReference type="InterPro" id="IPR035992">
    <property type="entry name" value="Ricin_B-like_lectins"/>
</dbReference>
<evidence type="ECO:0000313" key="4">
    <source>
        <dbReference type="Proteomes" id="UP000326979"/>
    </source>
</evidence>
<feature type="signal peptide" evidence="1">
    <location>
        <begin position="1"/>
        <end position="42"/>
    </location>
</feature>
<dbReference type="PANTHER" id="PTHR13593:SF140">
    <property type="entry name" value="PLC-LIKE PHOSPHODIESTERASE"/>
    <property type="match status" value="1"/>
</dbReference>
<evidence type="ECO:0000259" key="2">
    <source>
        <dbReference type="Pfam" id="PF14200"/>
    </source>
</evidence>
<protein>
    <submittedName>
        <fullName evidence="3">Phospholipase</fullName>
    </submittedName>
</protein>
<dbReference type="InterPro" id="IPR000772">
    <property type="entry name" value="Ricin_B_lectin"/>
</dbReference>
<dbReference type="InterPro" id="IPR051057">
    <property type="entry name" value="PI-PLC_domain"/>
</dbReference>
<reference evidence="3 4" key="1">
    <citation type="submission" date="2019-07" db="EMBL/GenBank/DDBJ databases">
        <title>New species of Amycolatopsis and Streptomyces.</title>
        <authorList>
            <person name="Duangmal K."/>
            <person name="Teo W.F.A."/>
            <person name="Lipun K."/>
        </authorList>
    </citation>
    <scope>NUCLEOTIDE SEQUENCE [LARGE SCALE GENOMIC DNA]</scope>
    <source>
        <strain evidence="3 4">TISTR 2346</strain>
    </source>
</reference>
<comment type="caution">
    <text evidence="3">The sequence shown here is derived from an EMBL/GenBank/DDBJ whole genome shotgun (WGS) entry which is preliminary data.</text>
</comment>
<gene>
    <name evidence="3" type="ORF">FNH04_04170</name>
</gene>
<dbReference type="OrthoDB" id="5240859at2"/>
<organism evidence="3 4">
    <name type="scientific">Streptomyces phyllanthi</name>
    <dbReference type="NCBI Taxonomy" id="1803180"/>
    <lineage>
        <taxon>Bacteria</taxon>
        <taxon>Bacillati</taxon>
        <taxon>Actinomycetota</taxon>
        <taxon>Actinomycetes</taxon>
        <taxon>Kitasatosporales</taxon>
        <taxon>Streptomycetaceae</taxon>
        <taxon>Streptomyces</taxon>
    </lineage>
</organism>
<evidence type="ECO:0000256" key="1">
    <source>
        <dbReference type="SAM" id="SignalP"/>
    </source>
</evidence>
<sequence>MTLTSHAGVKGTPVRLRPLRALCGTAALTLTLPVLFTGQAAAAVPAYSVYLQNYTTGLNAADSGGTVAAHNPKGNEDHQQWTLVAVEGGHRLQNADESDTCLGRSGSSAVTAACGAEGTTWTITPGADSTYTVSVPGTSQYLTGSSSDTSAVQLGSAGDLARWYLTPVTYATTAMPSADRRTLDQVTFLTAHNAFANGADGNFASFPVSLFPNQNHGISQQLSDGVRGFMLDDYTVSGQAVLCHNSCDGVSNPVPLATDVQRIVDFLKANPGQFVTVFLEDYASSDVLRSSLASVSGLSDVLYRPDQEGVATKGWPTMADLAARGKQLLIFSDRTRASDTANGWTTRDTFGVMYQREWTVENYWSMGGGLGDSDWSCYSRWGTGRPLTVDSTAFHPLFVMNHFRDYTISSTAETDNGKLLNRAQGFCTPAARKKPNYLAVDRYDLGSPTPLGTVGTLNTYVLASGQ</sequence>
<feature type="domain" description="Ricin B lectin" evidence="2">
    <location>
        <begin position="77"/>
        <end position="150"/>
    </location>
</feature>